<evidence type="ECO:0000256" key="3">
    <source>
        <dbReference type="SAM" id="MobiDB-lite"/>
    </source>
</evidence>
<dbReference type="Pfam" id="PF13490">
    <property type="entry name" value="zf-HC2"/>
    <property type="match status" value="1"/>
</dbReference>
<evidence type="ECO:0000256" key="2">
    <source>
        <dbReference type="ARBA" id="ARBA00024438"/>
    </source>
</evidence>
<keyword evidence="4 6" id="KW-0812">Transmembrane</keyword>
<name>A0ABY1K1B0_9BACL</name>
<organism evidence="6 7">
    <name type="scientific">Paenibacillus macquariensis</name>
    <dbReference type="NCBI Taxonomy" id="948756"/>
    <lineage>
        <taxon>Bacteria</taxon>
        <taxon>Bacillati</taxon>
        <taxon>Bacillota</taxon>
        <taxon>Bacilli</taxon>
        <taxon>Bacillales</taxon>
        <taxon>Paenibacillaceae</taxon>
        <taxon>Paenibacillus</taxon>
    </lineage>
</organism>
<feature type="region of interest" description="Disordered" evidence="3">
    <location>
        <begin position="156"/>
        <end position="281"/>
    </location>
</feature>
<dbReference type="Gene3D" id="1.10.10.1320">
    <property type="entry name" value="Anti-sigma factor, zinc-finger domain"/>
    <property type="match status" value="1"/>
</dbReference>
<feature type="compositionally biased region" description="Polar residues" evidence="3">
    <location>
        <begin position="244"/>
        <end position="254"/>
    </location>
</feature>
<keyword evidence="7" id="KW-1185">Reference proteome</keyword>
<evidence type="ECO:0000259" key="5">
    <source>
        <dbReference type="Pfam" id="PF13490"/>
    </source>
</evidence>
<comment type="similarity">
    <text evidence="1">Belongs to the zinc-associated anti-sigma factor (ZAS) superfamily. Anti-sigma-W factor family.</text>
</comment>
<evidence type="ECO:0000313" key="7">
    <source>
        <dbReference type="Proteomes" id="UP000186666"/>
    </source>
</evidence>
<evidence type="ECO:0000256" key="1">
    <source>
        <dbReference type="ARBA" id="ARBA00024353"/>
    </source>
</evidence>
<dbReference type="RefSeq" id="WP_068587707.1">
    <property type="nucleotide sequence ID" value="NZ_FTNK01000007.1"/>
</dbReference>
<dbReference type="InterPro" id="IPR027383">
    <property type="entry name" value="Znf_put"/>
</dbReference>
<gene>
    <name evidence="6" type="ORF">SAMN05421578_10784</name>
</gene>
<feature type="compositionally biased region" description="Low complexity" evidence="3">
    <location>
        <begin position="217"/>
        <end position="230"/>
    </location>
</feature>
<dbReference type="Proteomes" id="UP000186666">
    <property type="component" value="Unassembled WGS sequence"/>
</dbReference>
<dbReference type="InterPro" id="IPR041916">
    <property type="entry name" value="Anti_sigma_zinc_sf"/>
</dbReference>
<feature type="compositionally biased region" description="Polar residues" evidence="3">
    <location>
        <begin position="156"/>
        <end position="200"/>
    </location>
</feature>
<evidence type="ECO:0000256" key="4">
    <source>
        <dbReference type="SAM" id="Phobius"/>
    </source>
</evidence>
<keyword evidence="4" id="KW-1133">Transmembrane helix</keyword>
<accession>A0ABY1K1B0</accession>
<keyword evidence="4" id="KW-0472">Membrane</keyword>
<feature type="transmembrane region" description="Helical" evidence="4">
    <location>
        <begin position="109"/>
        <end position="130"/>
    </location>
</feature>
<sequence>MKCPEVIEWMHRYLDNDLNEENTTEMMEHIAHCPQCAESFRMLKSLSHELAELPLVNPKYSLVDAIMPQLDAIDRARLEKCASKERTPDEMVPVTPVIVPKRRLFAGTAARTVIGAVAAMGILGVAIYAYTPQEIDDAQMQEPVAKVSDKVASAQQKTVDNTATNNAGGSVVSTDTTQQDGISSDSVASPDMDQSTSDQVAENEGEVPVKVDKPSEPAVDSKSPDPSSAKAPDDTAKQTEVAPLQSTQGASDKSSAQDKSRTVEPVQGQASSSNKEVVVPKDKSISEAPKALSVDPLLPSQDNLMTQIRSFGLDASQSWESPDGKMQATLEDQKLVIYKLPLEMEIKNSIIQSIELTGDWVSGEWSEDSKVFTYQTSLDGKVSSYTYPNDTAVAP</sequence>
<feature type="domain" description="Putative zinc-finger" evidence="5">
    <location>
        <begin position="3"/>
        <end position="37"/>
    </location>
</feature>
<evidence type="ECO:0000313" key="6">
    <source>
        <dbReference type="EMBL" id="SIR11219.1"/>
    </source>
</evidence>
<dbReference type="EMBL" id="FTNK01000007">
    <property type="protein sequence ID" value="SIR11219.1"/>
    <property type="molecule type" value="Genomic_DNA"/>
</dbReference>
<reference evidence="6 7" key="1">
    <citation type="submission" date="2017-01" db="EMBL/GenBank/DDBJ databases">
        <authorList>
            <person name="Varghese N."/>
            <person name="Submissions S."/>
        </authorList>
    </citation>
    <scope>NUCLEOTIDE SEQUENCE [LARGE SCALE GENOMIC DNA]</scope>
    <source>
        <strain evidence="6 7">ATCC 23464</strain>
    </source>
</reference>
<comment type="caution">
    <text evidence="6">The sequence shown here is derived from an EMBL/GenBank/DDBJ whole genome shotgun (WGS) entry which is preliminary data.</text>
</comment>
<protein>
    <recommendedName>
        <fullName evidence="2">Anti-sigma-W factor RsiW</fullName>
    </recommendedName>
</protein>
<proteinExistence type="inferred from homology"/>